<dbReference type="SUPFAM" id="SSF52047">
    <property type="entry name" value="RNI-like"/>
    <property type="match status" value="1"/>
</dbReference>
<dbReference type="AlphaFoldDB" id="A0A0D7ATI4"/>
<accession>A0A0D7ATI4</accession>
<keyword evidence="2" id="KW-1185">Reference proteome</keyword>
<evidence type="ECO:0008006" key="3">
    <source>
        <dbReference type="Google" id="ProtNLM"/>
    </source>
</evidence>
<dbReference type="Proteomes" id="UP000054007">
    <property type="component" value="Unassembled WGS sequence"/>
</dbReference>
<name>A0A0D7ATI4_9AGAR</name>
<dbReference type="STRING" id="1314674.A0A0D7ATI4"/>
<dbReference type="OrthoDB" id="3244423at2759"/>
<sequence>MPQSDETEAYEGAYLISPLVENLPFDILAAIFRKTLESHNDDFDERESTFGHKAILPIAHAMSHVSRSWRMAALSAGFLWCEIEVNSQTIHDHLSVCLTRAGGSQLDVAIHCPEVGDLDQKNVEAVFARVQKWRTCKIFMVTESLAQPIAMRLCGANAPHLRYLSLELLRSENLSRANVNTPILDGKVGAPLLSFMRLRGYAFRYFVPPSLAVSTLHLELTTFCVLFNFSAFKSFVENFPMLQHLSLWGDMLGEPDKLWPFPPMKDGIPGTLIDLPKLRSLRLYSHSGSIYSGLLQVLNAPDLTTLNLRGMAMHDLNPLARICPHRYTSVKSILLTDIDFPIHNAYETLRTVFPCLGKLGVLGQDYQVPVLLNFLSGKFTDGWLPWEDLHTLTISLDVQKCELLQETMKVRQKREHPVRQLYVVSVQEAVDDYMENEWELEEPAFDVLYGFDEIWPPGRTVEDFDNWLFL</sequence>
<gene>
    <name evidence="1" type="ORF">CYLTODRAFT_415638</name>
</gene>
<protein>
    <recommendedName>
        <fullName evidence="3">F-box domain-containing protein</fullName>
    </recommendedName>
</protein>
<organism evidence="1 2">
    <name type="scientific">Cylindrobasidium torrendii FP15055 ss-10</name>
    <dbReference type="NCBI Taxonomy" id="1314674"/>
    <lineage>
        <taxon>Eukaryota</taxon>
        <taxon>Fungi</taxon>
        <taxon>Dikarya</taxon>
        <taxon>Basidiomycota</taxon>
        <taxon>Agaricomycotina</taxon>
        <taxon>Agaricomycetes</taxon>
        <taxon>Agaricomycetidae</taxon>
        <taxon>Agaricales</taxon>
        <taxon>Marasmiineae</taxon>
        <taxon>Physalacriaceae</taxon>
        <taxon>Cylindrobasidium</taxon>
    </lineage>
</organism>
<evidence type="ECO:0000313" key="2">
    <source>
        <dbReference type="Proteomes" id="UP000054007"/>
    </source>
</evidence>
<reference evidence="1 2" key="1">
    <citation type="journal article" date="2015" name="Fungal Genet. Biol.">
        <title>Evolution of novel wood decay mechanisms in Agaricales revealed by the genome sequences of Fistulina hepatica and Cylindrobasidium torrendii.</title>
        <authorList>
            <person name="Floudas D."/>
            <person name="Held B.W."/>
            <person name="Riley R."/>
            <person name="Nagy L.G."/>
            <person name="Koehler G."/>
            <person name="Ransdell A.S."/>
            <person name="Younus H."/>
            <person name="Chow J."/>
            <person name="Chiniquy J."/>
            <person name="Lipzen A."/>
            <person name="Tritt A."/>
            <person name="Sun H."/>
            <person name="Haridas S."/>
            <person name="LaButti K."/>
            <person name="Ohm R.A."/>
            <person name="Kues U."/>
            <person name="Blanchette R.A."/>
            <person name="Grigoriev I.V."/>
            <person name="Minto R.E."/>
            <person name="Hibbett D.S."/>
        </authorList>
    </citation>
    <scope>NUCLEOTIDE SEQUENCE [LARGE SCALE GENOMIC DNA]</scope>
    <source>
        <strain evidence="1 2">FP15055 ss-10</strain>
    </source>
</reference>
<dbReference type="EMBL" id="KN881033">
    <property type="protein sequence ID" value="KIY61144.1"/>
    <property type="molecule type" value="Genomic_DNA"/>
</dbReference>
<proteinExistence type="predicted"/>
<evidence type="ECO:0000313" key="1">
    <source>
        <dbReference type="EMBL" id="KIY61144.1"/>
    </source>
</evidence>